<dbReference type="Gene3D" id="3.50.50.60">
    <property type="entry name" value="FAD/NAD(P)-binding domain"/>
    <property type="match status" value="1"/>
</dbReference>
<evidence type="ECO:0000313" key="1">
    <source>
        <dbReference type="EMBL" id="TDS87759.1"/>
    </source>
</evidence>
<gene>
    <name evidence="1" type="ORF">EV640_101555</name>
</gene>
<proteinExistence type="predicted"/>
<dbReference type="EMBL" id="SOAN01000001">
    <property type="protein sequence ID" value="TDS87759.1"/>
    <property type="molecule type" value="Genomic_DNA"/>
</dbReference>
<dbReference type="Proteomes" id="UP000294506">
    <property type="component" value="Unassembled WGS sequence"/>
</dbReference>
<sequence length="73" mass="9032">MLSEEVPHIHYLEMQDQWFTFNMFDAQAWLVRDLVRDRLELPGSQERRRDVERWLARLDRIQTVRENVEFQAD</sequence>
<organism evidence="1 2">
    <name type="scientific">Nesterenkonia aurantiaca</name>
    <dbReference type="NCBI Taxonomy" id="1436010"/>
    <lineage>
        <taxon>Bacteria</taxon>
        <taxon>Bacillati</taxon>
        <taxon>Actinomycetota</taxon>
        <taxon>Actinomycetes</taxon>
        <taxon>Micrococcales</taxon>
        <taxon>Micrococcaceae</taxon>
        <taxon>Nesterenkonia</taxon>
    </lineage>
</organism>
<reference evidence="1 2" key="1">
    <citation type="submission" date="2019-03" db="EMBL/GenBank/DDBJ databases">
        <title>Genomic Encyclopedia of Type Strains, Phase III (KMG-III): the genomes of soil and plant-associated and newly described type strains.</title>
        <authorList>
            <person name="Whitman W."/>
        </authorList>
    </citation>
    <scope>NUCLEOTIDE SEQUENCE [LARGE SCALE GENOMIC DNA]</scope>
    <source>
        <strain evidence="1 2">DSM 27373</strain>
    </source>
</reference>
<name>A0A4R7G8R0_9MICC</name>
<keyword evidence="2" id="KW-1185">Reference proteome</keyword>
<dbReference type="RefSeq" id="WP_208292163.1">
    <property type="nucleotide sequence ID" value="NZ_SOAN01000001.1"/>
</dbReference>
<accession>A0A4R7G8R0</accession>
<comment type="caution">
    <text evidence="1">The sequence shown here is derived from an EMBL/GenBank/DDBJ whole genome shotgun (WGS) entry which is preliminary data.</text>
</comment>
<protein>
    <submittedName>
        <fullName evidence="1">Uncharacterized protein</fullName>
    </submittedName>
</protein>
<evidence type="ECO:0000313" key="2">
    <source>
        <dbReference type="Proteomes" id="UP000294506"/>
    </source>
</evidence>
<dbReference type="InterPro" id="IPR036188">
    <property type="entry name" value="FAD/NAD-bd_sf"/>
</dbReference>
<dbReference type="AlphaFoldDB" id="A0A4R7G8R0"/>